<dbReference type="Proteomes" id="UP000186513">
    <property type="component" value="Unassembled WGS sequence"/>
</dbReference>
<dbReference type="STRING" id="1121279.SAMN02745887_02248"/>
<accession>A0A1K2HK49</accession>
<keyword evidence="5" id="KW-1185">Reference proteome</keyword>
<comment type="similarity">
    <text evidence="1">Belongs to the MlaA family.</text>
</comment>
<dbReference type="GO" id="GO:0016020">
    <property type="term" value="C:membrane"/>
    <property type="evidence" value="ECO:0007669"/>
    <property type="project" value="InterPro"/>
</dbReference>
<dbReference type="OrthoDB" id="9785326at2"/>
<dbReference type="Pfam" id="PF04333">
    <property type="entry name" value="MlaA"/>
    <property type="match status" value="1"/>
</dbReference>
<dbReference type="AlphaFoldDB" id="A0A1K2HK49"/>
<proteinExistence type="inferred from homology"/>
<dbReference type="PANTHER" id="PTHR30035:SF3">
    <property type="entry name" value="INTERMEMBRANE PHOSPHOLIPID TRANSPORT SYSTEM LIPOPROTEIN MLAA"/>
    <property type="match status" value="1"/>
</dbReference>
<organism evidence="4 5">
    <name type="scientific">Chitinimonas taiwanensis DSM 18899</name>
    <dbReference type="NCBI Taxonomy" id="1121279"/>
    <lineage>
        <taxon>Bacteria</taxon>
        <taxon>Pseudomonadati</taxon>
        <taxon>Pseudomonadota</taxon>
        <taxon>Betaproteobacteria</taxon>
        <taxon>Neisseriales</taxon>
        <taxon>Chitinibacteraceae</taxon>
        <taxon>Chitinimonas</taxon>
    </lineage>
</organism>
<dbReference type="InterPro" id="IPR007428">
    <property type="entry name" value="MlaA"/>
</dbReference>
<dbReference type="PRINTS" id="PR01805">
    <property type="entry name" value="VACJLIPOPROT"/>
</dbReference>
<evidence type="ECO:0000313" key="4">
    <source>
        <dbReference type="EMBL" id="SFZ77142.1"/>
    </source>
</evidence>
<dbReference type="RefSeq" id="WP_072428758.1">
    <property type="nucleotide sequence ID" value="NZ_FPKR01000008.1"/>
</dbReference>
<evidence type="ECO:0000313" key="5">
    <source>
        <dbReference type="Proteomes" id="UP000186513"/>
    </source>
</evidence>
<reference evidence="4 5" key="1">
    <citation type="submission" date="2016-11" db="EMBL/GenBank/DDBJ databases">
        <authorList>
            <person name="Jaros S."/>
            <person name="Januszkiewicz K."/>
            <person name="Wedrychowicz H."/>
        </authorList>
    </citation>
    <scope>NUCLEOTIDE SEQUENCE [LARGE SCALE GENOMIC DNA]</scope>
    <source>
        <strain evidence="4 5">DSM 18899</strain>
    </source>
</reference>
<name>A0A1K2HK49_9NEIS</name>
<feature type="signal peptide" evidence="3">
    <location>
        <begin position="1"/>
        <end position="24"/>
    </location>
</feature>
<keyword evidence="2 3" id="KW-0732">Signal</keyword>
<protein>
    <submittedName>
        <fullName evidence="4">Phospholipid-binding lipoprotein MlaA</fullName>
    </submittedName>
</protein>
<dbReference type="PANTHER" id="PTHR30035">
    <property type="entry name" value="LIPOPROTEIN VACJ-RELATED"/>
    <property type="match status" value="1"/>
</dbReference>
<dbReference type="PROSITE" id="PS51257">
    <property type="entry name" value="PROKAR_LIPOPROTEIN"/>
    <property type="match status" value="1"/>
</dbReference>
<dbReference type="EMBL" id="FPKR01000008">
    <property type="protein sequence ID" value="SFZ77142.1"/>
    <property type="molecule type" value="Genomic_DNA"/>
</dbReference>
<evidence type="ECO:0000256" key="2">
    <source>
        <dbReference type="ARBA" id="ARBA00022729"/>
    </source>
</evidence>
<feature type="chain" id="PRO_5012476207" evidence="3">
    <location>
        <begin position="25"/>
        <end position="265"/>
    </location>
</feature>
<evidence type="ECO:0000256" key="3">
    <source>
        <dbReference type="SAM" id="SignalP"/>
    </source>
</evidence>
<sequence>MRSLLAPLLLSPLLLVACATPANHYDPLEPMNRKVYAFNSTLDKAVLKPVAEGYAAVTPRPVRTAVGNFFGNLSDAYSGASNFLQGKWRQGTTDVGRVLINTTLGLGGLIDIASMAPSLPKRNEDFGQVLGHWGVGSGPYLVLPVLGPKTLRDSVDYVGVYYTDPGIHINDTLLGYGLTGLRLIDTRANLLSVEETMQAAAFGDEYTFVRDGYLQRRYSLVWDGRPPEPLQLGEPLEMDEEEIDVKDLDMSGVEKIEAQEAKPAP</sequence>
<dbReference type="GO" id="GO:0120010">
    <property type="term" value="P:intermembrane phospholipid transfer"/>
    <property type="evidence" value="ECO:0007669"/>
    <property type="project" value="TreeGrafter"/>
</dbReference>
<keyword evidence="4" id="KW-0449">Lipoprotein</keyword>
<gene>
    <name evidence="4" type="ORF">SAMN02745887_02248</name>
</gene>
<evidence type="ECO:0000256" key="1">
    <source>
        <dbReference type="ARBA" id="ARBA00010634"/>
    </source>
</evidence>